<comment type="caution">
    <text evidence="1">The sequence shown here is derived from an EMBL/GenBank/DDBJ whole genome shotgun (WGS) entry which is preliminary data.</text>
</comment>
<reference evidence="1 2" key="1">
    <citation type="submission" date="2022-06" db="EMBL/GenBank/DDBJ databases">
        <title>Janthinobacterium kumbetensis sp. nov., isolated from spring water in Turkey.</title>
        <authorList>
            <person name="Inan Bektas K."/>
            <person name="Belduz A.A."/>
            <person name="Canakci S."/>
            <person name="Nalcaoglu A."/>
            <person name="Ceylan E."/>
            <person name="Kati H."/>
        </authorList>
    </citation>
    <scope>NUCLEOTIDE SEQUENCE [LARGE SCALE GENOMIC DNA]</scope>
    <source>
        <strain evidence="1 2">GK</strain>
    </source>
</reference>
<keyword evidence="2" id="KW-1185">Reference proteome</keyword>
<dbReference type="Proteomes" id="UP001202243">
    <property type="component" value="Unassembled WGS sequence"/>
</dbReference>
<evidence type="ECO:0000313" key="1">
    <source>
        <dbReference type="EMBL" id="MCM2564610.1"/>
    </source>
</evidence>
<name>A0ABT0WKN8_9BURK</name>
<organism evidence="1 2">
    <name type="scientific">Janthinobacterium kumbetense</name>
    <dbReference type="NCBI Taxonomy" id="2950280"/>
    <lineage>
        <taxon>Bacteria</taxon>
        <taxon>Pseudomonadati</taxon>
        <taxon>Pseudomonadota</taxon>
        <taxon>Betaproteobacteria</taxon>
        <taxon>Burkholderiales</taxon>
        <taxon>Oxalobacteraceae</taxon>
        <taxon>Janthinobacterium</taxon>
    </lineage>
</organism>
<accession>A0ABT0WKN8</accession>
<evidence type="ECO:0000313" key="2">
    <source>
        <dbReference type="Proteomes" id="UP001202243"/>
    </source>
</evidence>
<sequence>MKTHLLSNDEYQKTFHAPMLKVTETAREVVDLWAYADLVIGSDFGDAADWNWQAAHIYESSDGKFQHIGIPVPRDDTYLTVIVDIHGRKILGHVFLDLRARQSSRSEE</sequence>
<dbReference type="RefSeq" id="WP_251348561.1">
    <property type="nucleotide sequence ID" value="NZ_JAMQGR010000001.1"/>
</dbReference>
<dbReference type="EMBL" id="JAMQGR010000001">
    <property type="protein sequence ID" value="MCM2564610.1"/>
    <property type="molecule type" value="Genomic_DNA"/>
</dbReference>
<protein>
    <submittedName>
        <fullName evidence="1">Uncharacterized protein</fullName>
    </submittedName>
</protein>
<gene>
    <name evidence="1" type="ORF">NCG91_03305</name>
</gene>
<proteinExistence type="predicted"/>